<dbReference type="AlphaFoldDB" id="A0AAW0FP60"/>
<protein>
    <submittedName>
        <fullName evidence="2">Uncharacterized protein</fullName>
    </submittedName>
</protein>
<accession>A0AAW0FP60</accession>
<sequence length="61" mass="6626">MSPSPSLLVAVEDVRASLGPVLLGSTVGALLSGIVTMQMFLYYKLYPDDPFSFRFLVSART</sequence>
<proteinExistence type="predicted"/>
<dbReference type="EMBL" id="JASBNA010000038">
    <property type="protein sequence ID" value="KAK7681922.1"/>
    <property type="molecule type" value="Genomic_DNA"/>
</dbReference>
<evidence type="ECO:0000256" key="1">
    <source>
        <dbReference type="SAM" id="Phobius"/>
    </source>
</evidence>
<keyword evidence="1" id="KW-0472">Membrane</keyword>
<keyword evidence="1" id="KW-1133">Transmembrane helix</keyword>
<comment type="caution">
    <text evidence="2">The sequence shown here is derived from an EMBL/GenBank/DDBJ whole genome shotgun (WGS) entry which is preliminary data.</text>
</comment>
<evidence type="ECO:0000313" key="3">
    <source>
        <dbReference type="Proteomes" id="UP001385951"/>
    </source>
</evidence>
<gene>
    <name evidence="2" type="ORF">QCA50_014884</name>
</gene>
<feature type="transmembrane region" description="Helical" evidence="1">
    <location>
        <begin position="20"/>
        <end position="43"/>
    </location>
</feature>
<keyword evidence="1" id="KW-0812">Transmembrane</keyword>
<reference evidence="2 3" key="1">
    <citation type="submission" date="2022-09" db="EMBL/GenBank/DDBJ databases">
        <authorList>
            <person name="Palmer J.M."/>
        </authorList>
    </citation>
    <scope>NUCLEOTIDE SEQUENCE [LARGE SCALE GENOMIC DNA]</scope>
    <source>
        <strain evidence="2 3">DSM 7382</strain>
    </source>
</reference>
<keyword evidence="3" id="KW-1185">Reference proteome</keyword>
<evidence type="ECO:0000313" key="2">
    <source>
        <dbReference type="EMBL" id="KAK7681922.1"/>
    </source>
</evidence>
<name>A0AAW0FP60_9APHY</name>
<dbReference type="Proteomes" id="UP001385951">
    <property type="component" value="Unassembled WGS sequence"/>
</dbReference>
<organism evidence="2 3">
    <name type="scientific">Cerrena zonata</name>
    <dbReference type="NCBI Taxonomy" id="2478898"/>
    <lineage>
        <taxon>Eukaryota</taxon>
        <taxon>Fungi</taxon>
        <taxon>Dikarya</taxon>
        <taxon>Basidiomycota</taxon>
        <taxon>Agaricomycotina</taxon>
        <taxon>Agaricomycetes</taxon>
        <taxon>Polyporales</taxon>
        <taxon>Cerrenaceae</taxon>
        <taxon>Cerrena</taxon>
    </lineage>
</organism>